<dbReference type="GO" id="GO:0000162">
    <property type="term" value="P:L-tryptophan biosynthetic process"/>
    <property type="evidence" value="ECO:0007669"/>
    <property type="project" value="UniProtKB-UniRule"/>
</dbReference>
<dbReference type="HAMAP" id="MF_00134_B">
    <property type="entry name" value="IGPS_B"/>
    <property type="match status" value="1"/>
</dbReference>
<comment type="caution">
    <text evidence="12">The sequence shown here is derived from an EMBL/GenBank/DDBJ whole genome shotgun (WGS) entry which is preliminary data.</text>
</comment>
<comment type="catalytic activity">
    <reaction evidence="1 9">
        <text>1-(2-carboxyphenylamino)-1-deoxy-D-ribulose 5-phosphate + H(+) = (1S,2R)-1-C-(indol-3-yl)glycerol 3-phosphate + CO2 + H2O</text>
        <dbReference type="Rhea" id="RHEA:23476"/>
        <dbReference type="ChEBI" id="CHEBI:15377"/>
        <dbReference type="ChEBI" id="CHEBI:15378"/>
        <dbReference type="ChEBI" id="CHEBI:16526"/>
        <dbReference type="ChEBI" id="CHEBI:58613"/>
        <dbReference type="ChEBI" id="CHEBI:58866"/>
        <dbReference type="EC" id="4.1.1.48"/>
    </reaction>
</comment>
<reference evidence="13 14" key="1">
    <citation type="journal article" date="2019" name="Nat. Microbiol.">
        <title>Mediterranean grassland soil C-N compound turnover is dependent on rainfall and depth, and is mediated by genomically divergent microorganisms.</title>
        <authorList>
            <person name="Diamond S."/>
            <person name="Andeer P.F."/>
            <person name="Li Z."/>
            <person name="Crits-Christoph A."/>
            <person name="Burstein D."/>
            <person name="Anantharaman K."/>
            <person name="Lane K.R."/>
            <person name="Thomas B.C."/>
            <person name="Pan C."/>
            <person name="Northen T.R."/>
            <person name="Banfield J.F."/>
        </authorList>
    </citation>
    <scope>NUCLEOTIDE SEQUENCE [LARGE SCALE GENOMIC DNA]</scope>
    <source>
        <strain evidence="11">NP_1</strain>
        <strain evidence="12">NP_2</strain>
    </source>
</reference>
<comment type="pathway">
    <text evidence="2 9">Amino-acid biosynthesis; L-tryptophan biosynthesis; L-tryptophan from chorismate: step 4/5.</text>
</comment>
<evidence type="ECO:0000256" key="7">
    <source>
        <dbReference type="ARBA" id="ARBA00023141"/>
    </source>
</evidence>
<dbReference type="Proteomes" id="UP000318661">
    <property type="component" value="Unassembled WGS sequence"/>
</dbReference>
<keyword evidence="8 9" id="KW-0456">Lyase</keyword>
<dbReference type="HAMAP" id="MF_00134_A">
    <property type="entry name" value="IGPS_A"/>
    <property type="match status" value="1"/>
</dbReference>
<evidence type="ECO:0000313" key="12">
    <source>
        <dbReference type="EMBL" id="TMJ10439.1"/>
    </source>
</evidence>
<dbReference type="SUPFAM" id="SSF51366">
    <property type="entry name" value="Ribulose-phoshate binding barrel"/>
    <property type="match status" value="1"/>
</dbReference>
<dbReference type="NCBIfam" id="NF001377">
    <property type="entry name" value="PRK00278.2-4"/>
    <property type="match status" value="1"/>
</dbReference>
<comment type="similarity">
    <text evidence="3 9">Belongs to the TrpC family.</text>
</comment>
<evidence type="ECO:0000313" key="14">
    <source>
        <dbReference type="Proteomes" id="UP000318661"/>
    </source>
</evidence>
<dbReference type="AlphaFoldDB" id="A0A537LQY9"/>
<gene>
    <name evidence="9 12" type="primary">trpC</name>
    <name evidence="11" type="ORF">E6G98_10245</name>
    <name evidence="12" type="ORF">E6G99_00480</name>
</gene>
<dbReference type="GO" id="GO:0004425">
    <property type="term" value="F:indole-3-glycerol-phosphate synthase activity"/>
    <property type="evidence" value="ECO:0007669"/>
    <property type="project" value="UniProtKB-UniRule"/>
</dbReference>
<organism evidence="12 14">
    <name type="scientific">Candidatus Segetimicrobium genomatis</name>
    <dbReference type="NCBI Taxonomy" id="2569760"/>
    <lineage>
        <taxon>Bacteria</taxon>
        <taxon>Bacillati</taxon>
        <taxon>Candidatus Sysuimicrobiota</taxon>
        <taxon>Candidatus Sysuimicrobiia</taxon>
        <taxon>Candidatus Sysuimicrobiales</taxon>
        <taxon>Candidatus Segetimicrobiaceae</taxon>
        <taxon>Candidatus Segetimicrobium</taxon>
    </lineage>
</organism>
<proteinExistence type="inferred from homology"/>
<dbReference type="Pfam" id="PF00218">
    <property type="entry name" value="IGPS"/>
    <property type="match status" value="1"/>
</dbReference>
<protein>
    <recommendedName>
        <fullName evidence="9">Indole-3-glycerol phosphate synthase</fullName>
        <shortName evidence="9">IGPS</shortName>
        <ecNumber evidence="9">4.1.1.48</ecNumber>
    </recommendedName>
</protein>
<evidence type="ECO:0000256" key="3">
    <source>
        <dbReference type="ARBA" id="ARBA00008737"/>
    </source>
</evidence>
<sequence>MILDEIVAHKRAEVAARKAMRSPAAVAVERPGPAAGFRRALSGSGLALIAEIKGASPSAGTIRSRVDPVAMAAAYEAGGASALSVLTDARYFGGSWDALTAVCHASRLPVLCKEFIIDPYQIDEAMSAGAAAVLLIAAILDGAQLRRFLDEVRRRGMDALVEVHTPDEVAAAVDAGADLIGINNRDLNTLHVDLQTTARLRPLIPPGVVVVSESGFATREQVSEVERLGVDAILVGTSLMRSDDPGAKLRELRGRA</sequence>
<accession>A0A537LQY9</accession>
<dbReference type="Proteomes" id="UP000315217">
    <property type="component" value="Unassembled WGS sequence"/>
</dbReference>
<evidence type="ECO:0000256" key="1">
    <source>
        <dbReference type="ARBA" id="ARBA00001633"/>
    </source>
</evidence>
<dbReference type="PANTHER" id="PTHR22854">
    <property type="entry name" value="TRYPTOPHAN BIOSYNTHESIS PROTEIN"/>
    <property type="match status" value="1"/>
</dbReference>
<evidence type="ECO:0000313" key="13">
    <source>
        <dbReference type="Proteomes" id="UP000315217"/>
    </source>
</evidence>
<dbReference type="GO" id="GO:0004640">
    <property type="term" value="F:phosphoribosylanthranilate isomerase activity"/>
    <property type="evidence" value="ECO:0007669"/>
    <property type="project" value="TreeGrafter"/>
</dbReference>
<name>A0A537LQY9_9BACT</name>
<evidence type="ECO:0000256" key="8">
    <source>
        <dbReference type="ARBA" id="ARBA00023239"/>
    </source>
</evidence>
<dbReference type="PANTHER" id="PTHR22854:SF2">
    <property type="entry name" value="INDOLE-3-GLYCEROL-PHOSPHATE SYNTHASE"/>
    <property type="match status" value="1"/>
</dbReference>
<evidence type="ECO:0000256" key="9">
    <source>
        <dbReference type="HAMAP-Rule" id="MF_00134"/>
    </source>
</evidence>
<evidence type="ECO:0000256" key="6">
    <source>
        <dbReference type="ARBA" id="ARBA00022822"/>
    </source>
</evidence>
<dbReference type="FunFam" id="3.20.20.70:FF:000024">
    <property type="entry name" value="Indole-3-glycerol phosphate synthase"/>
    <property type="match status" value="1"/>
</dbReference>
<dbReference type="EMBL" id="VBAI01000165">
    <property type="protein sequence ID" value="TMJ09197.1"/>
    <property type="molecule type" value="Genomic_DNA"/>
</dbReference>
<dbReference type="EC" id="4.1.1.48" evidence="9"/>
<dbReference type="InterPro" id="IPR013785">
    <property type="entry name" value="Aldolase_TIM"/>
</dbReference>
<keyword evidence="6 9" id="KW-0822">Tryptophan biosynthesis</keyword>
<evidence type="ECO:0000259" key="10">
    <source>
        <dbReference type="Pfam" id="PF00218"/>
    </source>
</evidence>
<evidence type="ECO:0000256" key="2">
    <source>
        <dbReference type="ARBA" id="ARBA00004696"/>
    </source>
</evidence>
<evidence type="ECO:0000313" key="11">
    <source>
        <dbReference type="EMBL" id="TMJ09197.1"/>
    </source>
</evidence>
<keyword evidence="4 9" id="KW-0028">Amino-acid biosynthesis</keyword>
<evidence type="ECO:0000256" key="4">
    <source>
        <dbReference type="ARBA" id="ARBA00022605"/>
    </source>
</evidence>
<dbReference type="Gene3D" id="3.20.20.70">
    <property type="entry name" value="Aldolase class I"/>
    <property type="match status" value="1"/>
</dbReference>
<dbReference type="InterPro" id="IPR013798">
    <property type="entry name" value="Indole-3-glycerol_P_synth_dom"/>
</dbReference>
<feature type="domain" description="Indole-3-glycerol phosphate synthase" evidence="10">
    <location>
        <begin position="3"/>
        <end position="252"/>
    </location>
</feature>
<dbReference type="InterPro" id="IPR011060">
    <property type="entry name" value="RibuloseP-bd_barrel"/>
</dbReference>
<dbReference type="UniPathway" id="UPA00035">
    <property type="reaction ID" value="UER00043"/>
</dbReference>
<dbReference type="CDD" id="cd00331">
    <property type="entry name" value="IGPS"/>
    <property type="match status" value="1"/>
</dbReference>
<dbReference type="InterPro" id="IPR045186">
    <property type="entry name" value="Indole-3-glycerol_P_synth"/>
</dbReference>
<keyword evidence="7 9" id="KW-0057">Aromatic amino acid biosynthesis</keyword>
<keyword evidence="5 9" id="KW-0210">Decarboxylase</keyword>
<evidence type="ECO:0000256" key="5">
    <source>
        <dbReference type="ARBA" id="ARBA00022793"/>
    </source>
</evidence>
<dbReference type="EMBL" id="VBAJ01000011">
    <property type="protein sequence ID" value="TMJ10439.1"/>
    <property type="molecule type" value="Genomic_DNA"/>
</dbReference>